<feature type="chain" id="PRO_5012247801" evidence="2">
    <location>
        <begin position="25"/>
        <end position="190"/>
    </location>
</feature>
<dbReference type="VEuPathDB" id="ToxoDB:BESB_053370"/>
<protein>
    <submittedName>
        <fullName evidence="3">Dense granule protein GRA1</fullName>
    </submittedName>
</protein>
<dbReference type="KEGG" id="bbes:BESB_053370"/>
<keyword evidence="2" id="KW-0732">Signal</keyword>
<dbReference type="OrthoDB" id="10370681at2759"/>
<dbReference type="Proteomes" id="UP000224006">
    <property type="component" value="Chromosome IV"/>
</dbReference>
<sequence>MVRVSTLVGAAASVVLCLSAGAYAAGGEDSPAQRFDPSTLLGPLGSSEGEEFAIGKSVEFDLLGTRYTVTRSPESPDVLTITARAPDGTVSDVGSVSLAEVVDTLHHMRRDEQILTAALRKGETLEQAIGDVAEAEGFTPEETTQLEEAAAAALTIGRDEAQVLLDAEKLEEDRQKLAEDIKFLRGGSNE</sequence>
<gene>
    <name evidence="3" type="ORF">BESB_053370</name>
</gene>
<accession>A0A2A9MIA1</accession>
<name>A0A2A9MIA1_BESBE</name>
<dbReference type="AlphaFoldDB" id="A0A2A9MIA1"/>
<evidence type="ECO:0000313" key="3">
    <source>
        <dbReference type="EMBL" id="PFH35686.1"/>
    </source>
</evidence>
<dbReference type="GeneID" id="40310266"/>
<organism evidence="3 4">
    <name type="scientific">Besnoitia besnoiti</name>
    <name type="common">Apicomplexan protozoan</name>
    <dbReference type="NCBI Taxonomy" id="94643"/>
    <lineage>
        <taxon>Eukaryota</taxon>
        <taxon>Sar</taxon>
        <taxon>Alveolata</taxon>
        <taxon>Apicomplexa</taxon>
        <taxon>Conoidasida</taxon>
        <taxon>Coccidia</taxon>
        <taxon>Eucoccidiorida</taxon>
        <taxon>Eimeriorina</taxon>
        <taxon>Sarcocystidae</taxon>
        <taxon>Besnoitia</taxon>
    </lineage>
</organism>
<evidence type="ECO:0000256" key="2">
    <source>
        <dbReference type="SAM" id="SignalP"/>
    </source>
</evidence>
<keyword evidence="1" id="KW-0175">Coiled coil</keyword>
<dbReference type="EMBL" id="NWUJ01000004">
    <property type="protein sequence ID" value="PFH35686.1"/>
    <property type="molecule type" value="Genomic_DNA"/>
</dbReference>
<proteinExistence type="predicted"/>
<feature type="signal peptide" evidence="2">
    <location>
        <begin position="1"/>
        <end position="24"/>
    </location>
</feature>
<comment type="caution">
    <text evidence="3">The sequence shown here is derived from an EMBL/GenBank/DDBJ whole genome shotgun (WGS) entry which is preliminary data.</text>
</comment>
<evidence type="ECO:0000256" key="1">
    <source>
        <dbReference type="SAM" id="Coils"/>
    </source>
</evidence>
<keyword evidence="4" id="KW-1185">Reference proteome</keyword>
<evidence type="ECO:0000313" key="4">
    <source>
        <dbReference type="Proteomes" id="UP000224006"/>
    </source>
</evidence>
<feature type="coiled-coil region" evidence="1">
    <location>
        <begin position="160"/>
        <end position="187"/>
    </location>
</feature>
<reference evidence="3 4" key="1">
    <citation type="submission" date="2017-09" db="EMBL/GenBank/DDBJ databases">
        <title>Genome sequencing of Besnoitia besnoiti strain Bb-Ger1.</title>
        <authorList>
            <person name="Schares G."/>
            <person name="Venepally P."/>
            <person name="Lorenzi H.A."/>
        </authorList>
    </citation>
    <scope>NUCLEOTIDE SEQUENCE [LARGE SCALE GENOMIC DNA]</scope>
    <source>
        <strain evidence="3 4">Bb-Ger1</strain>
    </source>
</reference>
<dbReference type="RefSeq" id="XP_029219695.1">
    <property type="nucleotide sequence ID" value="XM_029363772.1"/>
</dbReference>